<dbReference type="Proteomes" id="UP000437824">
    <property type="component" value="Unassembled WGS sequence"/>
</dbReference>
<comment type="caution">
    <text evidence="1">The sequence shown here is derived from an EMBL/GenBank/DDBJ whole genome shotgun (WGS) entry which is preliminary data.</text>
</comment>
<gene>
    <name evidence="1" type="ORF">GKZ57_13790</name>
</gene>
<evidence type="ECO:0000313" key="2">
    <source>
        <dbReference type="Proteomes" id="UP000437824"/>
    </source>
</evidence>
<accession>A0A844GNX3</accession>
<protein>
    <submittedName>
        <fullName evidence="1">Uncharacterized protein</fullName>
    </submittedName>
</protein>
<sequence>MAVVEAVNGDTITVSQGGMSGLSDIAHGYCVISTMSRAQLESQGGCGTFYGYVYMDGSEPQPTEKPTNVVIELEKTTFFSNEHVTYYCAGNGVSYYVISVYNAQGNVIETVKINPGEYCTRYYEPGNYIVYCEGYNSYENTFSNTISFAVKSSTEISKPHQHDYIFSIKKPATCIEPGIMLYTCKDNDDSYEEEIPATGHQHTELRNVKTATCAQQGYTGDTYCKDCNTKLTSGNSIAKKNHTWDAGKITTAATCSGKGIKTYTCTACNITKTEHTWDTGKITQNATCTTKGIKTFTCTICESTRIQEIPETGHINKITKFVKETSCTSEGYTGDIYCQECGKLLEEGTVIPKTEHTWNGGEVTKQPTTEETGIKTYTCSSCGATRTEELEKLKPQTITPGKIIKDKVTNGVYKVQKDGLSVEFTKSVSKNASVKIPDTIKVNGITCKVTGISANAFKIMCHLGLLRLERM</sequence>
<evidence type="ECO:0000313" key="1">
    <source>
        <dbReference type="EMBL" id="MTD62278.1"/>
    </source>
</evidence>
<organism evidence="1 2">
    <name type="scientific">Blautia luti DSM 14534 = JCM 17040</name>
    <dbReference type="NCBI Taxonomy" id="649762"/>
    <lineage>
        <taxon>Bacteria</taxon>
        <taxon>Bacillati</taxon>
        <taxon>Bacillota</taxon>
        <taxon>Clostridia</taxon>
        <taxon>Lachnospirales</taxon>
        <taxon>Lachnospiraceae</taxon>
        <taxon>Blautia</taxon>
    </lineage>
</organism>
<name>A0A844GNX3_9FIRM</name>
<reference evidence="1 2" key="1">
    <citation type="submission" date="2019-11" db="EMBL/GenBank/DDBJ databases">
        <title>Draft genome sequence of Blautia luti DSM 14534T, isolated from human stool.</title>
        <authorList>
            <person name="Ortiz R."/>
            <person name="Melis-Arcos F."/>
            <person name="Covarrubias P."/>
            <person name="Cardenas J.P."/>
            <person name="Perez-Donoso J."/>
            <person name="Almonacid D."/>
        </authorList>
    </citation>
    <scope>NUCLEOTIDE SEQUENCE [LARGE SCALE GENOMIC DNA]</scope>
    <source>
        <strain evidence="1 2">DSM 14534</strain>
    </source>
</reference>
<proteinExistence type="predicted"/>
<dbReference type="AlphaFoldDB" id="A0A844GNX3"/>
<dbReference type="RefSeq" id="WP_154780787.1">
    <property type="nucleotide sequence ID" value="NZ_WMBC01000012.1"/>
</dbReference>
<dbReference type="EMBL" id="WMBC01000012">
    <property type="protein sequence ID" value="MTD62278.1"/>
    <property type="molecule type" value="Genomic_DNA"/>
</dbReference>